<protein>
    <submittedName>
        <fullName evidence="2">Uncharacterized protein</fullName>
    </submittedName>
</protein>
<keyword evidence="1" id="KW-1185">Reference proteome</keyword>
<evidence type="ECO:0000313" key="2">
    <source>
        <dbReference type="WBParaSite" id="ALUE_0001234001-mRNA-1"/>
    </source>
</evidence>
<evidence type="ECO:0000313" key="1">
    <source>
        <dbReference type="Proteomes" id="UP000036681"/>
    </source>
</evidence>
<proteinExistence type="predicted"/>
<reference evidence="2" key="1">
    <citation type="submission" date="2017-02" db="UniProtKB">
        <authorList>
            <consortium name="WormBaseParasite"/>
        </authorList>
    </citation>
    <scope>IDENTIFICATION</scope>
</reference>
<organism evidence="1 2">
    <name type="scientific">Ascaris lumbricoides</name>
    <name type="common">Giant roundworm</name>
    <dbReference type="NCBI Taxonomy" id="6252"/>
    <lineage>
        <taxon>Eukaryota</taxon>
        <taxon>Metazoa</taxon>
        <taxon>Ecdysozoa</taxon>
        <taxon>Nematoda</taxon>
        <taxon>Chromadorea</taxon>
        <taxon>Rhabditida</taxon>
        <taxon>Spirurina</taxon>
        <taxon>Ascaridomorpha</taxon>
        <taxon>Ascaridoidea</taxon>
        <taxon>Ascarididae</taxon>
        <taxon>Ascaris</taxon>
    </lineage>
</organism>
<dbReference type="Proteomes" id="UP000036681">
    <property type="component" value="Unplaced"/>
</dbReference>
<dbReference type="WBParaSite" id="ALUE_0001234001-mRNA-1">
    <property type="protein sequence ID" value="ALUE_0001234001-mRNA-1"/>
    <property type="gene ID" value="ALUE_0001234001"/>
</dbReference>
<dbReference type="AlphaFoldDB" id="A0A0M3I5T4"/>
<sequence length="132" mass="14910">MLMKETISGCKGHLRLKDSKIQRVHGQILPLTYLEACSIQDLGNFGSEASDIRSLAAPQGFPERPERKEDPKLKVFRQFESADGVRWKYAEGSFESTYFREFPEPFKGCRLLGPSNSMSPIRGIIENSSWGP</sequence>
<accession>A0A0M3I5T4</accession>
<name>A0A0M3I5T4_ASCLU</name>